<evidence type="ECO:0000256" key="4">
    <source>
        <dbReference type="ARBA" id="ARBA00022667"/>
    </source>
</evidence>
<evidence type="ECO:0000256" key="5">
    <source>
        <dbReference type="ARBA" id="ARBA00022737"/>
    </source>
</evidence>
<dbReference type="Pfam" id="PF00931">
    <property type="entry name" value="NB-ARC"/>
    <property type="match status" value="1"/>
</dbReference>
<dbReference type="PANTHER" id="PTHR23155">
    <property type="entry name" value="DISEASE RESISTANCE PROTEIN RP"/>
    <property type="match status" value="1"/>
</dbReference>
<dbReference type="Gene3D" id="1.10.10.10">
    <property type="entry name" value="Winged helix-like DNA-binding domain superfamily/Winged helix DNA-binding domain"/>
    <property type="match status" value="1"/>
</dbReference>
<evidence type="ECO:0000256" key="2">
    <source>
        <dbReference type="ARBA" id="ARBA00004496"/>
    </source>
</evidence>
<feature type="domain" description="Disease resistance protein winged helix" evidence="8">
    <location>
        <begin position="144"/>
        <end position="205"/>
    </location>
</feature>
<evidence type="ECO:0000256" key="3">
    <source>
        <dbReference type="ARBA" id="ARBA00022490"/>
    </source>
</evidence>
<evidence type="ECO:0000259" key="7">
    <source>
        <dbReference type="Pfam" id="PF00931"/>
    </source>
</evidence>
<evidence type="ECO:0000256" key="6">
    <source>
        <dbReference type="ARBA" id="ARBA00022821"/>
    </source>
</evidence>
<keyword evidence="6" id="KW-0611">Plant defense</keyword>
<dbReference type="PANTHER" id="PTHR23155:SF1152">
    <property type="entry name" value="AAA+ ATPASE DOMAIN-CONTAINING PROTEIN"/>
    <property type="match status" value="1"/>
</dbReference>
<dbReference type="Proteomes" id="UP001168098">
    <property type="component" value="Unassembled WGS sequence"/>
</dbReference>
<keyword evidence="11" id="KW-1185">Reference proteome</keyword>
<dbReference type="InterPro" id="IPR036388">
    <property type="entry name" value="WH-like_DNA-bd_sf"/>
</dbReference>
<dbReference type="InterPro" id="IPR032675">
    <property type="entry name" value="LRR_dom_sf"/>
</dbReference>
<dbReference type="EMBL" id="JARBHA010000003">
    <property type="protein sequence ID" value="KAJ9705580.1"/>
    <property type="molecule type" value="Genomic_DNA"/>
</dbReference>
<evidence type="ECO:0000313" key="11">
    <source>
        <dbReference type="Proteomes" id="UP001168098"/>
    </source>
</evidence>
<keyword evidence="5" id="KW-0677">Repeat</keyword>
<dbReference type="InterPro" id="IPR055414">
    <property type="entry name" value="LRR_R13L4/SHOC2-like"/>
</dbReference>
<keyword evidence="4" id="KW-0381">Hypersensitive response</keyword>
<comment type="caution">
    <text evidence="10">The sequence shown here is derived from an EMBL/GenBank/DDBJ whole genome shotgun (WGS) entry which is preliminary data.</text>
</comment>
<proteinExistence type="predicted"/>
<dbReference type="InterPro" id="IPR002182">
    <property type="entry name" value="NB-ARC"/>
</dbReference>
<dbReference type="InterPro" id="IPR044974">
    <property type="entry name" value="Disease_R_plants"/>
</dbReference>
<keyword evidence="3" id="KW-0963">Cytoplasm</keyword>
<feature type="domain" description="NB-ARC" evidence="7">
    <location>
        <begin position="1"/>
        <end position="70"/>
    </location>
</feature>
<reference evidence="10 11" key="1">
    <citation type="journal article" date="2023" name="BMC Biotechnol.">
        <title>Vitis rotundifolia cv Carlos genome sequencing.</title>
        <authorList>
            <person name="Huff M."/>
            <person name="Hulse-Kemp A."/>
            <person name="Scheffler B."/>
            <person name="Youngblood R."/>
            <person name="Simpson S."/>
            <person name="Babiker E."/>
            <person name="Staton M."/>
        </authorList>
    </citation>
    <scope>NUCLEOTIDE SEQUENCE [LARGE SCALE GENOMIC DNA]</scope>
    <source>
        <tissue evidence="10">Leaf</tissue>
    </source>
</reference>
<dbReference type="Pfam" id="PF23598">
    <property type="entry name" value="LRR_14"/>
    <property type="match status" value="1"/>
</dbReference>
<evidence type="ECO:0000259" key="8">
    <source>
        <dbReference type="Pfam" id="PF23559"/>
    </source>
</evidence>
<gene>
    <name evidence="10" type="ORF">PVL29_003580</name>
</gene>
<dbReference type="InterPro" id="IPR058922">
    <property type="entry name" value="WHD_DRP"/>
</dbReference>
<evidence type="ECO:0000313" key="10">
    <source>
        <dbReference type="EMBL" id="KAJ9705580.1"/>
    </source>
</evidence>
<feature type="domain" description="Disease resistance R13L4/SHOC-2-like LRR" evidence="9">
    <location>
        <begin position="262"/>
        <end position="413"/>
    </location>
</feature>
<evidence type="ECO:0008006" key="12">
    <source>
        <dbReference type="Google" id="ProtNLM"/>
    </source>
</evidence>
<dbReference type="GO" id="GO:0009626">
    <property type="term" value="P:plant-type hypersensitive response"/>
    <property type="evidence" value="ECO:0007669"/>
    <property type="project" value="UniProtKB-KW"/>
</dbReference>
<evidence type="ECO:0000259" key="9">
    <source>
        <dbReference type="Pfam" id="PF23598"/>
    </source>
</evidence>
<comment type="function">
    <text evidence="1">Confers resistance to late blight (Phytophthora infestans) races carrying the avirulence gene Avr1. Resistance proteins guard the plant against pathogens that contain an appropriate avirulence protein via an indirect interaction with this avirulence protein. That triggers a defense system including the hypersensitive response, which restricts the pathogen growth.</text>
</comment>
<dbReference type="GO" id="GO:0043531">
    <property type="term" value="F:ADP binding"/>
    <property type="evidence" value="ECO:0007669"/>
    <property type="project" value="InterPro"/>
</dbReference>
<name>A0AA39E3T5_VITRO</name>
<dbReference type="Pfam" id="PF23559">
    <property type="entry name" value="WHD_DRP"/>
    <property type="match status" value="1"/>
</dbReference>
<protein>
    <recommendedName>
        <fullName evidence="12">NB-ARC domain-containing protein</fullName>
    </recommendedName>
</protein>
<sequence length="530" mass="61441">MLRDYLTTKKYLMVMDDIWRNEAWDRLGLVFITSRNKETGFYADPQSTPHVLPFLIEEENWELLVKKIFGSTNAVCPRELEEMRENCSKLWGFAPCNCHLRRPSIKKRKEKTPLSWQKILDRVLALSYDDMPYYLKSSFLYCGLFQEESEIKTNKLIRLWKEIEEDVAEDHLQDLIHRNTIQVTDKSLDERVMSCRMHDLLQDLAISEVKFFERYEGIDSTSTVSVHRLTIHQGKKTISECLHGSRIQSLICFSQCFEEKVLRSLHRHVKLLTVLDLESMDIHTLPESIGELIHLKYLCLRGTRIGRLPSSIGNLFNLQISTRPCHGFKPINGPLGVDHLTNLQSLGLRAGSWCNGEGLGKLVKLRELTIRVWTEIPQIKNDGFCESVRKLTALQSLCLYSTYREETLTLPQLMSFSDHMNLYHLTRPNGLPKLRILILLLSSSMVKKMVCTSGGFLQLETLELRHSKELEELFLEEAAIPDLKALVIESCLKMKKISPRLLQRTNLQYLTLLHLSHESIDEVTRIKEKD</sequence>
<accession>A0AA39E3T5</accession>
<comment type="subcellular location">
    <subcellularLocation>
        <location evidence="2">Cytoplasm</location>
    </subcellularLocation>
</comment>
<organism evidence="10 11">
    <name type="scientific">Vitis rotundifolia</name>
    <name type="common">Muscadine grape</name>
    <dbReference type="NCBI Taxonomy" id="103349"/>
    <lineage>
        <taxon>Eukaryota</taxon>
        <taxon>Viridiplantae</taxon>
        <taxon>Streptophyta</taxon>
        <taxon>Embryophyta</taxon>
        <taxon>Tracheophyta</taxon>
        <taxon>Spermatophyta</taxon>
        <taxon>Magnoliopsida</taxon>
        <taxon>eudicotyledons</taxon>
        <taxon>Gunneridae</taxon>
        <taxon>Pentapetalae</taxon>
        <taxon>rosids</taxon>
        <taxon>Vitales</taxon>
        <taxon>Vitaceae</taxon>
        <taxon>Viteae</taxon>
        <taxon>Vitis</taxon>
    </lineage>
</organism>
<evidence type="ECO:0000256" key="1">
    <source>
        <dbReference type="ARBA" id="ARBA00002074"/>
    </source>
</evidence>
<dbReference type="AlphaFoldDB" id="A0AA39E3T5"/>
<dbReference type="SUPFAM" id="SSF52540">
    <property type="entry name" value="P-loop containing nucleoside triphosphate hydrolases"/>
    <property type="match status" value="1"/>
</dbReference>
<dbReference type="SUPFAM" id="SSF52058">
    <property type="entry name" value="L domain-like"/>
    <property type="match status" value="1"/>
</dbReference>
<dbReference type="InterPro" id="IPR027417">
    <property type="entry name" value="P-loop_NTPase"/>
</dbReference>
<dbReference type="Gene3D" id="3.80.10.10">
    <property type="entry name" value="Ribonuclease Inhibitor"/>
    <property type="match status" value="1"/>
</dbReference>